<gene>
    <name evidence="9 11" type="primary">coaD</name>
    <name evidence="11" type="ORF">KX01_1797</name>
</gene>
<comment type="function">
    <text evidence="9">Reversibly transfers an adenylyl group from ATP to 4'-phosphopantetheine, yielding dephospho-CoA (dPCoA) and pyrophosphate.</text>
</comment>
<feature type="binding site" evidence="9">
    <location>
        <position position="19"/>
    </location>
    <ligand>
        <name>ATP</name>
        <dbReference type="ChEBI" id="CHEBI:30616"/>
    </ligand>
</feature>
<dbReference type="GO" id="GO:0004595">
    <property type="term" value="F:pantetheine-phosphate adenylyltransferase activity"/>
    <property type="evidence" value="ECO:0007669"/>
    <property type="project" value="UniProtKB-UniRule"/>
</dbReference>
<feature type="binding site" evidence="9">
    <location>
        <position position="43"/>
    </location>
    <ligand>
        <name>substrate</name>
    </ligand>
</feature>
<evidence type="ECO:0000256" key="7">
    <source>
        <dbReference type="ARBA" id="ARBA00022993"/>
    </source>
</evidence>
<feature type="binding site" evidence="9">
    <location>
        <position position="100"/>
    </location>
    <ligand>
        <name>ATP</name>
        <dbReference type="ChEBI" id="CHEBI:30616"/>
    </ligand>
</feature>
<keyword evidence="7 9" id="KW-0173">Coenzyme A biosynthesis</keyword>
<protein>
    <recommendedName>
        <fullName evidence="9">Phosphopantetheine adenylyltransferase</fullName>
        <ecNumber evidence="9">2.7.7.3</ecNumber>
    </recommendedName>
    <alternativeName>
        <fullName evidence="9">Dephospho-CoA pyrophosphorylase</fullName>
    </alternativeName>
    <alternativeName>
        <fullName evidence="9">Pantetheine-phosphate adenylyltransferase</fullName>
        <shortName evidence="9">PPAT</shortName>
    </alternativeName>
</protein>
<feature type="binding site" evidence="9">
    <location>
        <begin position="125"/>
        <end position="131"/>
    </location>
    <ligand>
        <name>ATP</name>
        <dbReference type="ChEBI" id="CHEBI:30616"/>
    </ligand>
</feature>
<comment type="catalytic activity">
    <reaction evidence="8 9">
        <text>(R)-4'-phosphopantetheine + ATP + H(+) = 3'-dephospho-CoA + diphosphate</text>
        <dbReference type="Rhea" id="RHEA:19801"/>
        <dbReference type="ChEBI" id="CHEBI:15378"/>
        <dbReference type="ChEBI" id="CHEBI:30616"/>
        <dbReference type="ChEBI" id="CHEBI:33019"/>
        <dbReference type="ChEBI" id="CHEBI:57328"/>
        <dbReference type="ChEBI" id="CHEBI:61723"/>
        <dbReference type="EC" id="2.7.7.3"/>
    </reaction>
</comment>
<dbReference type="GO" id="GO:0005524">
    <property type="term" value="F:ATP binding"/>
    <property type="evidence" value="ECO:0007669"/>
    <property type="project" value="UniProtKB-KW"/>
</dbReference>
<reference evidence="12" key="1">
    <citation type="submission" date="2014-10" db="EMBL/GenBank/DDBJ databases">
        <authorList>
            <person name="Kuske C.R."/>
            <person name="Challacombe J.F."/>
            <person name="Daligault H.E."/>
            <person name="Davenport K.W."/>
            <person name="Johnson S.L."/>
            <person name="Siddaramappa S."/>
            <person name="Petersen J.M."/>
        </authorList>
    </citation>
    <scope>NUCLEOTIDE SEQUENCE [LARGE SCALE GENOMIC DNA]</scope>
    <source>
        <strain evidence="12">CA97-1460</strain>
    </source>
</reference>
<dbReference type="GO" id="GO:0015937">
    <property type="term" value="P:coenzyme A biosynthetic process"/>
    <property type="evidence" value="ECO:0007669"/>
    <property type="project" value="UniProtKB-UniRule"/>
</dbReference>
<sequence>MKQKIAIYPGTFDPITNGHFDLIKRGLCIFDKIVVAISTGYGKNTLFDLEDRKKLVETVFKNESRVEVISFTGLLVDTAKKHNVCAILRGLRAVSDFDYEYQMSSINSKLDDSIQTVFLTPSESFSCISSTMVRAVAIHDYTRLKEFVPECVYDELKNKVQRG</sequence>
<dbReference type="Pfam" id="PF01467">
    <property type="entry name" value="CTP_transf_like"/>
    <property type="match status" value="1"/>
</dbReference>
<keyword evidence="6 9" id="KW-0460">Magnesium</keyword>
<evidence type="ECO:0000256" key="1">
    <source>
        <dbReference type="ARBA" id="ARBA00022490"/>
    </source>
</evidence>
<keyword evidence="5 9" id="KW-0067">ATP-binding</keyword>
<dbReference type="GO" id="GO:0005737">
    <property type="term" value="C:cytoplasm"/>
    <property type="evidence" value="ECO:0007669"/>
    <property type="project" value="UniProtKB-SubCell"/>
</dbReference>
<feature type="binding site" evidence="9">
    <location>
        <position position="75"/>
    </location>
    <ligand>
        <name>substrate</name>
    </ligand>
</feature>
<dbReference type="Proteomes" id="UP000182521">
    <property type="component" value="Chromosome"/>
</dbReference>
<dbReference type="Gene3D" id="3.40.50.620">
    <property type="entry name" value="HUPs"/>
    <property type="match status" value="1"/>
</dbReference>
<dbReference type="PRINTS" id="PR01020">
    <property type="entry name" value="LPSBIOSNTHSS"/>
</dbReference>
<dbReference type="PANTHER" id="PTHR21342">
    <property type="entry name" value="PHOSPHOPANTETHEINE ADENYLYLTRANSFERASE"/>
    <property type="match status" value="1"/>
</dbReference>
<feature type="domain" description="Cytidyltransferase-like" evidence="10">
    <location>
        <begin position="7"/>
        <end position="135"/>
    </location>
</feature>
<comment type="subunit">
    <text evidence="9">Homohexamer.</text>
</comment>
<feature type="binding site" evidence="9">
    <location>
        <position position="89"/>
    </location>
    <ligand>
        <name>substrate</name>
    </ligand>
</feature>
<comment type="subcellular location">
    <subcellularLocation>
        <location evidence="9">Cytoplasm</location>
    </subcellularLocation>
</comment>
<accession>A0A1J0KTH1</accession>
<dbReference type="InterPro" id="IPR004821">
    <property type="entry name" value="Cyt_trans-like"/>
</dbReference>
<evidence type="ECO:0000313" key="12">
    <source>
        <dbReference type="Proteomes" id="UP000182521"/>
    </source>
</evidence>
<keyword evidence="4 9" id="KW-0547">Nucleotide-binding</keyword>
<evidence type="ECO:0000256" key="5">
    <source>
        <dbReference type="ARBA" id="ARBA00022840"/>
    </source>
</evidence>
<dbReference type="SUPFAM" id="SSF52374">
    <property type="entry name" value="Nucleotidylyl transferase"/>
    <property type="match status" value="1"/>
</dbReference>
<dbReference type="NCBIfam" id="TIGR00125">
    <property type="entry name" value="cyt_tran_rel"/>
    <property type="match status" value="1"/>
</dbReference>
<proteinExistence type="inferred from homology"/>
<feature type="binding site" evidence="9">
    <location>
        <begin position="11"/>
        <end position="12"/>
    </location>
    <ligand>
        <name>ATP</name>
        <dbReference type="ChEBI" id="CHEBI:30616"/>
    </ligand>
</feature>
<evidence type="ECO:0000256" key="6">
    <source>
        <dbReference type="ARBA" id="ARBA00022842"/>
    </source>
</evidence>
<comment type="pathway">
    <text evidence="9">Cofactor biosynthesis; coenzyme A biosynthesis; CoA from (R)-pantothenate: step 4/5.</text>
</comment>
<name>A0A1J0KTH1_9GAMM</name>
<keyword evidence="12" id="KW-1185">Reference proteome</keyword>
<dbReference type="KEGG" id="frc:KX01_1797"/>
<evidence type="ECO:0000256" key="3">
    <source>
        <dbReference type="ARBA" id="ARBA00022695"/>
    </source>
</evidence>
<dbReference type="PANTHER" id="PTHR21342:SF1">
    <property type="entry name" value="PHOSPHOPANTETHEINE ADENYLYLTRANSFERASE"/>
    <property type="match status" value="1"/>
</dbReference>
<dbReference type="EMBL" id="CP009654">
    <property type="protein sequence ID" value="APC97061.1"/>
    <property type="molecule type" value="Genomic_DNA"/>
</dbReference>
<feature type="site" description="Transition state stabilizer" evidence="9">
    <location>
        <position position="19"/>
    </location>
</feature>
<comment type="similarity">
    <text evidence="9">Belongs to the bacterial CoaD family.</text>
</comment>
<dbReference type="InterPro" id="IPR001980">
    <property type="entry name" value="PPAT"/>
</dbReference>
<dbReference type="EC" id="2.7.7.3" evidence="9"/>
<organism evidence="11 12">
    <name type="scientific">Francisella frigiditurris</name>
    <dbReference type="NCBI Taxonomy" id="1542390"/>
    <lineage>
        <taxon>Bacteria</taxon>
        <taxon>Pseudomonadati</taxon>
        <taxon>Pseudomonadota</taxon>
        <taxon>Gammaproteobacteria</taxon>
        <taxon>Thiotrichales</taxon>
        <taxon>Francisellaceae</taxon>
        <taxon>Francisella</taxon>
    </lineage>
</organism>
<feature type="binding site" evidence="9">
    <location>
        <begin position="90"/>
        <end position="92"/>
    </location>
    <ligand>
        <name>ATP</name>
        <dbReference type="ChEBI" id="CHEBI:30616"/>
    </ligand>
</feature>
<evidence type="ECO:0000256" key="2">
    <source>
        <dbReference type="ARBA" id="ARBA00022679"/>
    </source>
</evidence>
<comment type="cofactor">
    <cofactor evidence="9">
        <name>Mg(2+)</name>
        <dbReference type="ChEBI" id="CHEBI:18420"/>
    </cofactor>
</comment>
<keyword evidence="2 9" id="KW-0808">Transferase</keyword>
<keyword evidence="3 9" id="KW-0548">Nucleotidyltransferase</keyword>
<feature type="binding site" evidence="9">
    <location>
        <position position="11"/>
    </location>
    <ligand>
        <name>substrate</name>
    </ligand>
</feature>
<dbReference type="UniPathway" id="UPA00241">
    <property type="reaction ID" value="UER00355"/>
</dbReference>
<dbReference type="STRING" id="1542390.KX01_1797"/>
<dbReference type="RefSeq" id="WP_071664647.1">
    <property type="nucleotide sequence ID" value="NZ_CP009654.1"/>
</dbReference>
<evidence type="ECO:0000256" key="9">
    <source>
        <dbReference type="HAMAP-Rule" id="MF_00151"/>
    </source>
</evidence>
<evidence type="ECO:0000256" key="4">
    <source>
        <dbReference type="ARBA" id="ARBA00022741"/>
    </source>
</evidence>
<evidence type="ECO:0000313" key="11">
    <source>
        <dbReference type="EMBL" id="APC97061.1"/>
    </source>
</evidence>
<keyword evidence="1 9" id="KW-0963">Cytoplasm</keyword>
<dbReference type="NCBIfam" id="TIGR01510">
    <property type="entry name" value="coaD_prev_kdtB"/>
    <property type="match status" value="1"/>
</dbReference>
<evidence type="ECO:0000256" key="8">
    <source>
        <dbReference type="ARBA" id="ARBA00029346"/>
    </source>
</evidence>
<evidence type="ECO:0000259" key="10">
    <source>
        <dbReference type="Pfam" id="PF01467"/>
    </source>
</evidence>
<dbReference type="AlphaFoldDB" id="A0A1J0KTH1"/>
<dbReference type="InterPro" id="IPR014729">
    <property type="entry name" value="Rossmann-like_a/b/a_fold"/>
</dbReference>
<dbReference type="HAMAP" id="MF_00151">
    <property type="entry name" value="PPAT_bact"/>
    <property type="match status" value="1"/>
</dbReference>
<dbReference type="CDD" id="cd02163">
    <property type="entry name" value="PPAT"/>
    <property type="match status" value="1"/>
</dbReference>
<dbReference type="OrthoDB" id="9806661at2"/>